<dbReference type="InterPro" id="IPR039426">
    <property type="entry name" value="TonB-dep_rcpt-like"/>
</dbReference>
<evidence type="ECO:0000313" key="14">
    <source>
        <dbReference type="EMBL" id="MXV51952.1"/>
    </source>
</evidence>
<keyword evidence="15" id="KW-1185">Reference proteome</keyword>
<evidence type="ECO:0000256" key="8">
    <source>
        <dbReference type="ARBA" id="ARBA00023170"/>
    </source>
</evidence>
<dbReference type="SUPFAM" id="SSF56935">
    <property type="entry name" value="Porins"/>
    <property type="match status" value="1"/>
</dbReference>
<dbReference type="Proteomes" id="UP000466586">
    <property type="component" value="Unassembled WGS sequence"/>
</dbReference>
<feature type="domain" description="TonB-dependent receptor plug" evidence="13">
    <location>
        <begin position="34"/>
        <end position="128"/>
    </location>
</feature>
<comment type="caution">
    <text evidence="14">The sequence shown here is derived from an EMBL/GenBank/DDBJ whole genome shotgun (WGS) entry which is preliminary data.</text>
</comment>
<evidence type="ECO:0000259" key="13">
    <source>
        <dbReference type="Pfam" id="PF07715"/>
    </source>
</evidence>
<dbReference type="GO" id="GO:0015344">
    <property type="term" value="F:siderophore uptake transmembrane transporter activity"/>
    <property type="evidence" value="ECO:0007669"/>
    <property type="project" value="TreeGrafter"/>
</dbReference>
<keyword evidence="9 10" id="KW-0998">Cell outer membrane</keyword>
<keyword evidence="7 10" id="KW-0472">Membrane</keyword>
<evidence type="ECO:0000256" key="1">
    <source>
        <dbReference type="ARBA" id="ARBA00004571"/>
    </source>
</evidence>
<evidence type="ECO:0000256" key="2">
    <source>
        <dbReference type="ARBA" id="ARBA00022448"/>
    </source>
</evidence>
<keyword evidence="8 14" id="KW-0675">Receptor</keyword>
<evidence type="ECO:0000256" key="7">
    <source>
        <dbReference type="ARBA" id="ARBA00023136"/>
    </source>
</evidence>
<dbReference type="RefSeq" id="WP_160845137.1">
    <property type="nucleotide sequence ID" value="NZ_WVHT01000006.1"/>
</dbReference>
<evidence type="ECO:0000256" key="10">
    <source>
        <dbReference type="PROSITE-ProRule" id="PRU01360"/>
    </source>
</evidence>
<keyword evidence="4 10" id="KW-0812">Transmembrane</keyword>
<dbReference type="Gene3D" id="2.40.170.20">
    <property type="entry name" value="TonB-dependent receptor, beta-barrel domain"/>
    <property type="match status" value="1"/>
</dbReference>
<dbReference type="PANTHER" id="PTHR30069">
    <property type="entry name" value="TONB-DEPENDENT OUTER MEMBRANE RECEPTOR"/>
    <property type="match status" value="1"/>
</dbReference>
<evidence type="ECO:0000256" key="4">
    <source>
        <dbReference type="ARBA" id="ARBA00022692"/>
    </source>
</evidence>
<dbReference type="PANTHER" id="PTHR30069:SF29">
    <property type="entry name" value="HEMOGLOBIN AND HEMOGLOBIN-HAPTOGLOBIN-BINDING PROTEIN 1-RELATED"/>
    <property type="match status" value="1"/>
</dbReference>
<evidence type="ECO:0000313" key="15">
    <source>
        <dbReference type="Proteomes" id="UP000466586"/>
    </source>
</evidence>
<name>A0A7K1YBH8_9SPHI</name>
<evidence type="ECO:0000256" key="9">
    <source>
        <dbReference type="ARBA" id="ARBA00023237"/>
    </source>
</evidence>
<protein>
    <submittedName>
        <fullName evidence="14">TonB-dependent receptor</fullName>
    </submittedName>
</protein>
<proteinExistence type="inferred from homology"/>
<dbReference type="GO" id="GO:0044718">
    <property type="term" value="P:siderophore transmembrane transport"/>
    <property type="evidence" value="ECO:0007669"/>
    <property type="project" value="TreeGrafter"/>
</dbReference>
<keyword evidence="3 10" id="KW-1134">Transmembrane beta strand</keyword>
<dbReference type="Gene3D" id="2.170.130.10">
    <property type="entry name" value="TonB-dependent receptor, plug domain"/>
    <property type="match status" value="1"/>
</dbReference>
<reference evidence="14 15" key="1">
    <citation type="submission" date="2019-11" db="EMBL/GenBank/DDBJ databases">
        <title>Pedobacter sp. HMF7647 Genome sequencing and assembly.</title>
        <authorList>
            <person name="Kang H."/>
            <person name="Kim H."/>
            <person name="Joh K."/>
        </authorList>
    </citation>
    <scope>NUCLEOTIDE SEQUENCE [LARGE SCALE GENOMIC DNA]</scope>
    <source>
        <strain evidence="14 15">HMF7647</strain>
    </source>
</reference>
<evidence type="ECO:0000259" key="12">
    <source>
        <dbReference type="Pfam" id="PF00593"/>
    </source>
</evidence>
<dbReference type="Pfam" id="PF07715">
    <property type="entry name" value="Plug"/>
    <property type="match status" value="1"/>
</dbReference>
<accession>A0A7K1YBH8</accession>
<organism evidence="14 15">
    <name type="scientific">Hufsiella arboris</name>
    <dbReference type="NCBI Taxonomy" id="2695275"/>
    <lineage>
        <taxon>Bacteria</taxon>
        <taxon>Pseudomonadati</taxon>
        <taxon>Bacteroidota</taxon>
        <taxon>Sphingobacteriia</taxon>
        <taxon>Sphingobacteriales</taxon>
        <taxon>Sphingobacteriaceae</taxon>
        <taxon>Hufsiella</taxon>
    </lineage>
</organism>
<keyword evidence="6 11" id="KW-0798">TonB box</keyword>
<dbReference type="EMBL" id="WVHT01000006">
    <property type="protein sequence ID" value="MXV51952.1"/>
    <property type="molecule type" value="Genomic_DNA"/>
</dbReference>
<comment type="similarity">
    <text evidence="10 11">Belongs to the TonB-dependent receptor family.</text>
</comment>
<evidence type="ECO:0000256" key="11">
    <source>
        <dbReference type="RuleBase" id="RU003357"/>
    </source>
</evidence>
<gene>
    <name evidence="14" type="ORF">GS399_13295</name>
</gene>
<dbReference type="GO" id="GO:0009279">
    <property type="term" value="C:cell outer membrane"/>
    <property type="evidence" value="ECO:0007669"/>
    <property type="project" value="UniProtKB-SubCell"/>
</dbReference>
<comment type="subcellular location">
    <subcellularLocation>
        <location evidence="1 10">Cell outer membrane</location>
        <topology evidence="1 10">Multi-pass membrane protein</topology>
    </subcellularLocation>
</comment>
<dbReference type="InterPro" id="IPR012910">
    <property type="entry name" value="Plug_dom"/>
</dbReference>
<dbReference type="InterPro" id="IPR000531">
    <property type="entry name" value="Beta-barrel_TonB"/>
</dbReference>
<dbReference type="InterPro" id="IPR037066">
    <property type="entry name" value="Plug_dom_sf"/>
</dbReference>
<sequence length="651" mass="73129">MTLTGSAAFCQTNPVVKNDTLKEVNVKGAKIPLQHSVNPVQTLSAAQLQSLNSLSVADAVKHLSGVQVKDYGGIGGLKTVNVRSLGANYTGVFYDGFQVSNAQNGQIDLGKFSLENLSQVSLFNGNSSRNLQSARAFSSGSILSLETIEPVFNGKKTNIDASITSGSFGLVNPAINLQQKINDVFSASLSTELLNSNGQYQFHFQDGQADSTATRKNSAVNNYRTELALLGNFADSSKLSARFYDYHSDRGLPGAAVSNKLYSNQNIWDDDLFVQASYLKPFSNRYELKFSGKYSYNYTRYLDPDYPNSQHKLDNNYTQNEFYVSLANLYRITNWFDLNFSGDYFLNRMNSNVFAFPEPLRNTGLIALNPVIHFQSLEIQAVALATLVNDKVKSGISAGSKQVLSPSLSVSYKPFESANFRLRGFYKDIFRLPTFNDLYYTLAGSASLKPEYSKQYDLGFTYFKGSSGWFQYIVFQLDIYINDVKDKIVALPTGNMFRWTMVNLGKAQIKGVDVVLNSAVKLSQTFNLNLGLNYTYQDARDMTTGDYYENQIPYAPHNSGSLNLSLNARSYGFSYNYLYTGWRYNLRPNIEDNYMEPSYTHDLSLYKTFGVKTTRLKLLAEVNNIFDQSYEIVRNYPMPGRNFRISLKANY</sequence>
<evidence type="ECO:0000256" key="6">
    <source>
        <dbReference type="ARBA" id="ARBA00023077"/>
    </source>
</evidence>
<dbReference type="AlphaFoldDB" id="A0A7K1YBH8"/>
<dbReference type="PROSITE" id="PS52016">
    <property type="entry name" value="TONB_DEPENDENT_REC_3"/>
    <property type="match status" value="1"/>
</dbReference>
<dbReference type="Pfam" id="PF00593">
    <property type="entry name" value="TonB_dep_Rec_b-barrel"/>
    <property type="match status" value="1"/>
</dbReference>
<feature type="domain" description="TonB-dependent receptor-like beta-barrel" evidence="12">
    <location>
        <begin position="196"/>
        <end position="625"/>
    </location>
</feature>
<evidence type="ECO:0000256" key="3">
    <source>
        <dbReference type="ARBA" id="ARBA00022452"/>
    </source>
</evidence>
<keyword evidence="2 10" id="KW-0813">Transport</keyword>
<evidence type="ECO:0000256" key="5">
    <source>
        <dbReference type="ARBA" id="ARBA00022729"/>
    </source>
</evidence>
<keyword evidence="5" id="KW-0732">Signal</keyword>
<dbReference type="InterPro" id="IPR036942">
    <property type="entry name" value="Beta-barrel_TonB_sf"/>
</dbReference>